<dbReference type="KEGG" id="mif:Metin_0349"/>
<dbReference type="Pfam" id="PF01656">
    <property type="entry name" value="CbiA"/>
    <property type="match status" value="1"/>
</dbReference>
<dbReference type="GO" id="GO:0016887">
    <property type="term" value="F:ATP hydrolysis activity"/>
    <property type="evidence" value="ECO:0007669"/>
    <property type="project" value="TreeGrafter"/>
</dbReference>
<dbReference type="EMBL" id="CP002009">
    <property type="protein sequence ID" value="ADG13019.1"/>
    <property type="molecule type" value="Genomic_DNA"/>
</dbReference>
<evidence type="ECO:0000313" key="3">
    <source>
        <dbReference type="Proteomes" id="UP000002061"/>
    </source>
</evidence>
<dbReference type="InterPro" id="IPR027417">
    <property type="entry name" value="P-loop_NTPase"/>
</dbReference>
<dbReference type="SUPFAM" id="SSF52540">
    <property type="entry name" value="P-loop containing nucleoside triphosphate hydrolases"/>
    <property type="match status" value="1"/>
</dbReference>
<dbReference type="PANTHER" id="PTHR43384:SF10">
    <property type="entry name" value="ATPASE INVOLVED IN CHROMOSOME PARTITIONING, PARA_MIND FAMILY"/>
    <property type="match status" value="1"/>
</dbReference>
<protein>
    <submittedName>
        <fullName evidence="2">Capsular polysaccharide biosynthesis protein, putative (Cap8B)</fullName>
    </submittedName>
</protein>
<dbReference type="InterPro" id="IPR050625">
    <property type="entry name" value="ParA/MinD_ATPase"/>
</dbReference>
<dbReference type="Gene3D" id="3.40.50.300">
    <property type="entry name" value="P-loop containing nucleotide triphosphate hydrolases"/>
    <property type="match status" value="1"/>
</dbReference>
<dbReference type="GO" id="GO:0005524">
    <property type="term" value="F:ATP binding"/>
    <property type="evidence" value="ECO:0007669"/>
    <property type="project" value="TreeGrafter"/>
</dbReference>
<dbReference type="AlphaFoldDB" id="D5VR16"/>
<dbReference type="OrthoDB" id="36110at2157"/>
<dbReference type="STRING" id="573063.Metin_0349"/>
<gene>
    <name evidence="2" type="ordered locus">Metin_0349</name>
</gene>
<dbReference type="PANTHER" id="PTHR43384">
    <property type="entry name" value="SEPTUM SITE-DETERMINING PROTEIN MIND HOMOLOG, CHLOROPLASTIC-RELATED"/>
    <property type="match status" value="1"/>
</dbReference>
<dbReference type="GO" id="GO:0005829">
    <property type="term" value="C:cytosol"/>
    <property type="evidence" value="ECO:0007669"/>
    <property type="project" value="TreeGrafter"/>
</dbReference>
<dbReference type="Proteomes" id="UP000002061">
    <property type="component" value="Chromosome"/>
</dbReference>
<proteinExistence type="predicted"/>
<reference evidence="2" key="1">
    <citation type="submission" date="2010-04" db="EMBL/GenBank/DDBJ databases">
        <title>Complete sequence of Methanocaldococcus infernus ME.</title>
        <authorList>
            <consortium name="US DOE Joint Genome Institute"/>
            <person name="Lucas S."/>
            <person name="Copeland A."/>
            <person name="Lapidus A."/>
            <person name="Cheng J.-F."/>
            <person name="Bruce D."/>
            <person name="Goodwin L."/>
            <person name="Pitluck S."/>
            <person name="Munk A.C."/>
            <person name="Detter J.C."/>
            <person name="Han C."/>
            <person name="Tapia R."/>
            <person name="Land M."/>
            <person name="Hauser L."/>
            <person name="Kyrpides N."/>
            <person name="Mikhailova N."/>
            <person name="Sieprawska-Lupa M."/>
            <person name="Whitman W.B."/>
            <person name="Woyke T."/>
        </authorList>
    </citation>
    <scope>NUCLEOTIDE SEQUENCE [LARGE SCALE GENOMIC DNA]</scope>
    <source>
        <strain evidence="2">ME</strain>
    </source>
</reference>
<dbReference type="GO" id="GO:0009898">
    <property type="term" value="C:cytoplasmic side of plasma membrane"/>
    <property type="evidence" value="ECO:0007669"/>
    <property type="project" value="TreeGrafter"/>
</dbReference>
<accession>D5VR16</accession>
<dbReference type="GeneID" id="9131351"/>
<dbReference type="InterPro" id="IPR002586">
    <property type="entry name" value="CobQ/CobB/MinD/ParA_Nub-bd_dom"/>
</dbReference>
<organism evidence="2 3">
    <name type="scientific">Methanocaldococcus infernus (strain DSM 11812 / JCM 15783 / ME)</name>
    <dbReference type="NCBI Taxonomy" id="573063"/>
    <lineage>
        <taxon>Archaea</taxon>
        <taxon>Methanobacteriati</taxon>
        <taxon>Methanobacteriota</taxon>
        <taxon>Methanomada group</taxon>
        <taxon>Methanococci</taxon>
        <taxon>Methanococcales</taxon>
        <taxon>Methanocaldococcaceae</taxon>
        <taxon>Methanocaldococcus</taxon>
    </lineage>
</organism>
<dbReference type="HOGENOM" id="CLU_1154355_0_0_2"/>
<dbReference type="GO" id="GO:0051782">
    <property type="term" value="P:negative regulation of cell division"/>
    <property type="evidence" value="ECO:0007669"/>
    <property type="project" value="TreeGrafter"/>
</dbReference>
<sequence>MKVITYAIAKGGVGKTILTANTAVALAEKGKKVLMVDCDLGSKSLSHIFNVNGSKTKIIETEFNNLDILPIEQSIVDAIKMDFDHIKRLYELDYDYVFIDSPATTSGVETYLALGVAHYFIMVLDYLALGPSLQGAINTLVIGKNYLECEPIGFVINNCYSISETIVNDIQKILGLPNLAIIKRNPIVEQTYSSKILAYYKDEEFKREIDKIVNVLEKAEDRKEKRFLEIVEKMRKGLII</sequence>
<keyword evidence="3" id="KW-1185">Reference proteome</keyword>
<evidence type="ECO:0000259" key="1">
    <source>
        <dbReference type="Pfam" id="PF01656"/>
    </source>
</evidence>
<dbReference type="eggNOG" id="arCOG00589">
    <property type="taxonomic scope" value="Archaea"/>
</dbReference>
<dbReference type="RefSeq" id="WP_013099765.1">
    <property type="nucleotide sequence ID" value="NC_014122.1"/>
</dbReference>
<evidence type="ECO:0000313" key="2">
    <source>
        <dbReference type="EMBL" id="ADG13019.1"/>
    </source>
</evidence>
<feature type="domain" description="CobQ/CobB/MinD/ParA nucleotide binding" evidence="1">
    <location>
        <begin position="4"/>
        <end position="193"/>
    </location>
</feature>
<name>D5VR16_METIM</name>